<dbReference type="Proteomes" id="UP000694845">
    <property type="component" value="Unplaced"/>
</dbReference>
<dbReference type="InterPro" id="IPR001611">
    <property type="entry name" value="Leu-rich_rpt"/>
</dbReference>
<dbReference type="Pfam" id="PF13855">
    <property type="entry name" value="LRR_8"/>
    <property type="match status" value="1"/>
</dbReference>
<dbReference type="PANTHER" id="PTHR24373">
    <property type="entry name" value="SLIT RELATED LEUCINE-RICH REPEAT NEURONAL PROTEIN"/>
    <property type="match status" value="1"/>
</dbReference>
<accession>A0A8B8A6N1</accession>
<organism evidence="2 3">
    <name type="scientific">Acanthaster planci</name>
    <name type="common">Crown-of-thorns starfish</name>
    <dbReference type="NCBI Taxonomy" id="133434"/>
    <lineage>
        <taxon>Eukaryota</taxon>
        <taxon>Metazoa</taxon>
        <taxon>Echinodermata</taxon>
        <taxon>Eleutherozoa</taxon>
        <taxon>Asterozoa</taxon>
        <taxon>Asteroidea</taxon>
        <taxon>Valvatacea</taxon>
        <taxon>Valvatida</taxon>
        <taxon>Acanthasteridae</taxon>
        <taxon>Acanthaster</taxon>
    </lineage>
</organism>
<gene>
    <name evidence="3" type="primary">LOC110990875</name>
</gene>
<dbReference type="InterPro" id="IPR050328">
    <property type="entry name" value="Dev_Immune_Receptor"/>
</dbReference>
<evidence type="ECO:0000313" key="3">
    <source>
        <dbReference type="RefSeq" id="XP_022111651.1"/>
    </source>
</evidence>
<dbReference type="GeneID" id="110990875"/>
<proteinExistence type="predicted"/>
<dbReference type="SUPFAM" id="SSF52058">
    <property type="entry name" value="L domain-like"/>
    <property type="match status" value="1"/>
</dbReference>
<dbReference type="KEGG" id="aplc:110990875"/>
<keyword evidence="1" id="KW-0732">Signal</keyword>
<dbReference type="Gene3D" id="3.80.10.10">
    <property type="entry name" value="Ribonuclease Inhibitor"/>
    <property type="match status" value="1"/>
</dbReference>
<name>A0A8B8A6N1_ACAPL</name>
<reference evidence="3" key="1">
    <citation type="submission" date="2025-08" db="UniProtKB">
        <authorList>
            <consortium name="RefSeq"/>
        </authorList>
    </citation>
    <scope>IDENTIFICATION</scope>
</reference>
<dbReference type="PANTHER" id="PTHR24373:SF275">
    <property type="entry name" value="TIR DOMAIN-CONTAINING PROTEIN"/>
    <property type="match status" value="1"/>
</dbReference>
<dbReference type="OMA" id="DQCHLEE"/>
<dbReference type="InterPro" id="IPR032675">
    <property type="entry name" value="LRR_dom_sf"/>
</dbReference>
<evidence type="ECO:0000256" key="1">
    <source>
        <dbReference type="ARBA" id="ARBA00022729"/>
    </source>
</evidence>
<dbReference type="RefSeq" id="XP_022111651.1">
    <property type="nucleotide sequence ID" value="XM_022255959.1"/>
</dbReference>
<dbReference type="OrthoDB" id="9229163at2759"/>
<dbReference type="AlphaFoldDB" id="A0A8B8A6N1"/>
<sequence length="152" mass="17362">MVRTAPKYFLHFHVLALNSIHSNFEENSIRVLETGTFKRCKNLINLNLKENKISEVQPGALAGPTNIYNLTLSKNAIEELGPVITEGLQFTNLRMEQTNLKVLRSHTFGRTRNPYVVVFSNCKLEEIPSGLFLNGTKRKNPYKMQTLCLNHM</sequence>
<keyword evidence="2" id="KW-1185">Reference proteome</keyword>
<protein>
    <submittedName>
        <fullName evidence="3">Leucine-rich repeat-containing protein 15-like</fullName>
    </submittedName>
</protein>
<evidence type="ECO:0000313" key="2">
    <source>
        <dbReference type="Proteomes" id="UP000694845"/>
    </source>
</evidence>